<dbReference type="AlphaFoldDB" id="A0A1C2JJJ0"/>
<evidence type="ECO:0000313" key="1">
    <source>
        <dbReference type="EMBL" id="OCX70380.1"/>
    </source>
</evidence>
<organism evidence="1 2">
    <name type="scientific">Acidithiobacillus thiooxidans</name>
    <name type="common">Thiobacillus thiooxidans</name>
    <dbReference type="NCBI Taxonomy" id="930"/>
    <lineage>
        <taxon>Bacteria</taxon>
        <taxon>Pseudomonadati</taxon>
        <taxon>Pseudomonadota</taxon>
        <taxon>Acidithiobacillia</taxon>
        <taxon>Acidithiobacillales</taxon>
        <taxon>Acidithiobacillaceae</taxon>
        <taxon>Acidithiobacillus</taxon>
    </lineage>
</organism>
<dbReference type="InterPro" id="IPR036869">
    <property type="entry name" value="J_dom_sf"/>
</dbReference>
<dbReference type="RefSeq" id="WP_024895471.1">
    <property type="nucleotide sequence ID" value="NZ_LWRZ01000332.1"/>
</dbReference>
<dbReference type="InterPro" id="IPR013324">
    <property type="entry name" value="RNA_pol_sigma_r3/r4-like"/>
</dbReference>
<comment type="caution">
    <text evidence="1">The sequence shown here is derived from an EMBL/GenBank/DDBJ whole genome shotgun (WGS) entry which is preliminary data.</text>
</comment>
<evidence type="ECO:0000313" key="2">
    <source>
        <dbReference type="Proteomes" id="UP000094893"/>
    </source>
</evidence>
<dbReference type="EMBL" id="LWSA01000199">
    <property type="protein sequence ID" value="OCX70380.1"/>
    <property type="molecule type" value="Genomic_DNA"/>
</dbReference>
<dbReference type="Gene3D" id="1.10.287.110">
    <property type="entry name" value="DnaJ domain"/>
    <property type="match status" value="1"/>
</dbReference>
<proteinExistence type="predicted"/>
<name>A0A1C2JJJ0_ACITH</name>
<reference evidence="1 2" key="1">
    <citation type="journal article" date="2016" name="Int. J. Mol. Sci.">
        <title>Comparative genomics of the extreme acidophile Acidithiobacillus thiooxidans reveals intraspecific divergence and niche adaptation.</title>
        <authorList>
            <person name="Zhang X."/>
            <person name="Feng X."/>
            <person name="Tao J."/>
            <person name="Ma L."/>
            <person name="Xiao Y."/>
            <person name="Liang Y."/>
            <person name="Liu X."/>
            <person name="Yin H."/>
        </authorList>
    </citation>
    <scope>NUCLEOTIDE SEQUENCE [LARGE SCALE GENOMIC DNA]</scope>
    <source>
        <strain evidence="1 2">A02</strain>
    </source>
</reference>
<sequence>MNRASIHLQNSDALEILGFSRNAKPSESEVQTAFHNAAAIHHPDRGGDTEAMRGIIAARDCLLPSASTEERHSRRRAATLESPRALEMQAFSERVGVNITDCWLALQRIQKWGLTLDHPRAAVLARGEANRAFRETHALGMSLESAEMLSASAGGLDDEMANLAEKCRDALSDERLAPGQEEGSEDDRRIDEALELKYSVKPRDQQILDLRFNKGLNIREIAAHVGKTRSAIYTAFDRMCPLMHAAKERKEWADKHCNLQNLTAKDAPAQVVLEKDGQLGWNLFDGDDGEVQP</sequence>
<dbReference type="Proteomes" id="UP000094893">
    <property type="component" value="Unassembled WGS sequence"/>
</dbReference>
<gene>
    <name evidence="1" type="ORF">A6P07_14570</name>
</gene>
<dbReference type="SUPFAM" id="SSF46565">
    <property type="entry name" value="Chaperone J-domain"/>
    <property type="match status" value="1"/>
</dbReference>
<protein>
    <recommendedName>
        <fullName evidence="3">J domain-containing protein</fullName>
    </recommendedName>
</protein>
<dbReference type="Gene3D" id="1.10.10.10">
    <property type="entry name" value="Winged helix-like DNA-binding domain superfamily/Winged helix DNA-binding domain"/>
    <property type="match status" value="1"/>
</dbReference>
<evidence type="ECO:0008006" key="3">
    <source>
        <dbReference type="Google" id="ProtNLM"/>
    </source>
</evidence>
<dbReference type="InterPro" id="IPR036388">
    <property type="entry name" value="WH-like_DNA-bd_sf"/>
</dbReference>
<accession>A0A1C2JJJ0</accession>
<dbReference type="SUPFAM" id="SSF88659">
    <property type="entry name" value="Sigma3 and sigma4 domains of RNA polymerase sigma factors"/>
    <property type="match status" value="1"/>
</dbReference>